<dbReference type="AlphaFoldDB" id="A0A242MDN5"/>
<proteinExistence type="predicted"/>
<dbReference type="RefSeq" id="WP_075359818.1">
    <property type="nucleotide sequence ID" value="NZ_MSRG01000081.1"/>
</dbReference>
<gene>
    <name evidence="1" type="ORF">PAMC26577_30635</name>
</gene>
<dbReference type="EMBL" id="NBTZ01000115">
    <property type="protein sequence ID" value="OTP69398.1"/>
    <property type="molecule type" value="Genomic_DNA"/>
</dbReference>
<dbReference type="Proteomes" id="UP000195221">
    <property type="component" value="Unassembled WGS sequence"/>
</dbReference>
<comment type="caution">
    <text evidence="1">The sequence shown here is derived from an EMBL/GenBank/DDBJ whole genome shotgun (WGS) entry which is preliminary data.</text>
</comment>
<protein>
    <submittedName>
        <fullName evidence="1">Uncharacterized protein</fullName>
    </submittedName>
</protein>
<evidence type="ECO:0000313" key="1">
    <source>
        <dbReference type="EMBL" id="OTP69398.1"/>
    </source>
</evidence>
<organism evidence="1 2">
    <name type="scientific">Caballeronia sordidicola</name>
    <name type="common">Burkholderia sordidicola</name>
    <dbReference type="NCBI Taxonomy" id="196367"/>
    <lineage>
        <taxon>Bacteria</taxon>
        <taxon>Pseudomonadati</taxon>
        <taxon>Pseudomonadota</taxon>
        <taxon>Betaproteobacteria</taxon>
        <taxon>Burkholderiales</taxon>
        <taxon>Burkholderiaceae</taxon>
        <taxon>Caballeronia</taxon>
    </lineage>
</organism>
<accession>A0A242MDN5</accession>
<sequence>MKRILRITIARNDGLPDNKPLQTLDSVKAHGFETLLATHSAGIFWFECVWRCIAPNQGRGSRTPVISKNREAALVALGLDLGQDMKWLDFAEIEEDELAEV</sequence>
<evidence type="ECO:0000313" key="2">
    <source>
        <dbReference type="Proteomes" id="UP000195221"/>
    </source>
</evidence>
<reference evidence="1 2" key="1">
    <citation type="submission" date="2017-03" db="EMBL/GenBank/DDBJ databases">
        <title>Genome analysis of strain PAMC 26577.</title>
        <authorList>
            <person name="Oh H.-M."/>
            <person name="Yang J.-A."/>
        </authorList>
    </citation>
    <scope>NUCLEOTIDE SEQUENCE [LARGE SCALE GENOMIC DNA]</scope>
    <source>
        <strain evidence="1 2">PAMC 26577</strain>
    </source>
</reference>
<name>A0A242MDN5_CABSO</name>